<evidence type="ECO:0000313" key="2">
    <source>
        <dbReference type="EMBL" id="MBG3876438.1"/>
    </source>
</evidence>
<dbReference type="Gene3D" id="3.20.20.150">
    <property type="entry name" value="Divalent-metal-dependent TIM barrel enzymes"/>
    <property type="match status" value="1"/>
</dbReference>
<comment type="caution">
    <text evidence="2">The sequence shown here is derived from an EMBL/GenBank/DDBJ whole genome shotgun (WGS) entry which is preliminary data.</text>
</comment>
<feature type="domain" description="Xylose isomerase-like TIM barrel" evidence="1">
    <location>
        <begin position="20"/>
        <end position="251"/>
    </location>
</feature>
<dbReference type="SUPFAM" id="SSF51658">
    <property type="entry name" value="Xylose isomerase-like"/>
    <property type="match status" value="1"/>
</dbReference>
<dbReference type="EMBL" id="VRYY01000111">
    <property type="protein sequence ID" value="MBG3876438.1"/>
    <property type="molecule type" value="Genomic_DNA"/>
</dbReference>
<dbReference type="PANTHER" id="PTHR12110:SF41">
    <property type="entry name" value="INOSOSE DEHYDRATASE"/>
    <property type="match status" value="1"/>
</dbReference>
<protein>
    <submittedName>
        <fullName evidence="2">Sugar phosphate isomerase/epimerase</fullName>
    </submittedName>
</protein>
<evidence type="ECO:0000259" key="1">
    <source>
        <dbReference type="Pfam" id="PF01261"/>
    </source>
</evidence>
<proteinExistence type="predicted"/>
<keyword evidence="2" id="KW-0413">Isomerase</keyword>
<keyword evidence="3" id="KW-1185">Reference proteome</keyword>
<dbReference type="GO" id="GO:0016853">
    <property type="term" value="F:isomerase activity"/>
    <property type="evidence" value="ECO:0007669"/>
    <property type="project" value="UniProtKB-KW"/>
</dbReference>
<name>A0ABS0J1Y4_9BACT</name>
<dbReference type="Proteomes" id="UP001194469">
    <property type="component" value="Unassembled WGS sequence"/>
</dbReference>
<reference evidence="2 3" key="1">
    <citation type="submission" date="2019-08" db="EMBL/GenBank/DDBJ databases">
        <authorList>
            <person name="Luo N."/>
        </authorList>
    </citation>
    <scope>NUCLEOTIDE SEQUENCE [LARGE SCALE GENOMIC DNA]</scope>
    <source>
        <strain evidence="2 3">NCIMB 9442</strain>
    </source>
</reference>
<sequence>MKLAVSNIAWKPGDDDAALDVLARRGVHALEAAPGPLLRLERLDHIPTDAVAAARARCAARGLTVIAMQALLFGRPDLALFGAPETREAMARHLERLIDVAGAVGEGVRLVFGSPRNRLRGALSERQALDIAVPFFHRLGQRAEDAGAVFCIEPNATGYGADFVTTTAEALHLVRLVDHPGFGLHVDAGVMTMNGENYAAELEAARPWIRHVHVSEPHLGRLTDAVTDHPAMAVALRRIGWDGHVSIEMKSGLGDDNLTVLDACIVYAQETYLA</sequence>
<dbReference type="Pfam" id="PF01261">
    <property type="entry name" value="AP_endonuc_2"/>
    <property type="match status" value="1"/>
</dbReference>
<accession>A0ABS0J1Y4</accession>
<dbReference type="RefSeq" id="WP_196608585.1">
    <property type="nucleotide sequence ID" value="NZ_VRYY01000111.1"/>
</dbReference>
<organism evidence="2 3">
    <name type="scientific">Nitratidesulfovibrio oxamicus</name>
    <dbReference type="NCBI Taxonomy" id="32016"/>
    <lineage>
        <taxon>Bacteria</taxon>
        <taxon>Pseudomonadati</taxon>
        <taxon>Thermodesulfobacteriota</taxon>
        <taxon>Desulfovibrionia</taxon>
        <taxon>Desulfovibrionales</taxon>
        <taxon>Desulfovibrionaceae</taxon>
        <taxon>Nitratidesulfovibrio</taxon>
    </lineage>
</organism>
<evidence type="ECO:0000313" key="3">
    <source>
        <dbReference type="Proteomes" id="UP001194469"/>
    </source>
</evidence>
<gene>
    <name evidence="2" type="ORF">FVW20_05190</name>
</gene>
<dbReference type="InterPro" id="IPR036237">
    <property type="entry name" value="Xyl_isomerase-like_sf"/>
</dbReference>
<dbReference type="PANTHER" id="PTHR12110">
    <property type="entry name" value="HYDROXYPYRUVATE ISOMERASE"/>
    <property type="match status" value="1"/>
</dbReference>
<dbReference type="InterPro" id="IPR013022">
    <property type="entry name" value="Xyl_isomerase-like_TIM-brl"/>
</dbReference>
<dbReference type="InterPro" id="IPR050312">
    <property type="entry name" value="IolE/XylAMocC-like"/>
</dbReference>